<dbReference type="Gene3D" id="3.60.15.10">
    <property type="entry name" value="Ribonuclease Z/Hydroxyacylglutathione hydrolase-like"/>
    <property type="match status" value="1"/>
</dbReference>
<dbReference type="EMBL" id="RHLQ01000002">
    <property type="protein sequence ID" value="RND01367.1"/>
    <property type="molecule type" value="Genomic_DNA"/>
</dbReference>
<dbReference type="Proteomes" id="UP000279909">
    <property type="component" value="Unassembled WGS sequence"/>
</dbReference>
<dbReference type="PANTHER" id="PTHR23131">
    <property type="entry name" value="ENDORIBONUCLEASE LACTB2"/>
    <property type="match status" value="1"/>
</dbReference>
<comment type="caution">
    <text evidence="2">The sequence shown here is derived from an EMBL/GenBank/DDBJ whole genome shotgun (WGS) entry which is preliminary data.</text>
</comment>
<keyword evidence="2" id="KW-0378">Hydrolase</keyword>
<dbReference type="SUPFAM" id="SSF56281">
    <property type="entry name" value="Metallo-hydrolase/oxidoreductase"/>
    <property type="match status" value="1"/>
</dbReference>
<dbReference type="OrthoDB" id="2971563at2"/>
<dbReference type="GO" id="GO:0016787">
    <property type="term" value="F:hydrolase activity"/>
    <property type="evidence" value="ECO:0007669"/>
    <property type="project" value="UniProtKB-KW"/>
</dbReference>
<gene>
    <name evidence="2" type="ORF">EC501_01805</name>
</gene>
<dbReference type="InterPro" id="IPR001279">
    <property type="entry name" value="Metallo-B-lactamas"/>
</dbReference>
<dbReference type="AlphaFoldDB" id="A0A3M8HG44"/>
<protein>
    <submittedName>
        <fullName evidence="2">MBL fold metallo-hydrolase</fullName>
    </submittedName>
</protein>
<keyword evidence="3" id="KW-1185">Reference proteome</keyword>
<evidence type="ECO:0000313" key="3">
    <source>
        <dbReference type="Proteomes" id="UP000279909"/>
    </source>
</evidence>
<accession>A0A3M8HG44</accession>
<dbReference type="InterPro" id="IPR036866">
    <property type="entry name" value="RibonucZ/Hydroxyglut_hydro"/>
</dbReference>
<dbReference type="Pfam" id="PF00753">
    <property type="entry name" value="Lactamase_B"/>
    <property type="match status" value="1"/>
</dbReference>
<name>A0A3M8HG44_9BACI</name>
<dbReference type="SMART" id="SM00849">
    <property type="entry name" value="Lactamase_B"/>
    <property type="match status" value="1"/>
</dbReference>
<organism evidence="2 3">
    <name type="scientific">Lysinibacillus halotolerans</name>
    <dbReference type="NCBI Taxonomy" id="1368476"/>
    <lineage>
        <taxon>Bacteria</taxon>
        <taxon>Bacillati</taxon>
        <taxon>Bacillota</taxon>
        <taxon>Bacilli</taxon>
        <taxon>Bacillales</taxon>
        <taxon>Bacillaceae</taxon>
        <taxon>Lysinibacillus</taxon>
    </lineage>
</organism>
<feature type="domain" description="Metallo-beta-lactamase" evidence="1">
    <location>
        <begin position="25"/>
        <end position="239"/>
    </location>
</feature>
<dbReference type="PANTHER" id="PTHR23131:SF4">
    <property type="entry name" value="METALLO-BETA-LACTAMASE SUPERFAMILY POTEIN"/>
    <property type="match status" value="1"/>
</dbReference>
<reference evidence="2 3" key="1">
    <citation type="journal article" date="2014" name="Int. J. Syst. Evol. Microbiol.">
        <title>Lysinibacillus halotolerans sp. nov., isolated from saline-alkaline soil.</title>
        <authorList>
            <person name="Kong D."/>
            <person name="Wang Y."/>
            <person name="Zhao B."/>
            <person name="Li Y."/>
            <person name="Song J."/>
            <person name="Zhai Y."/>
            <person name="Zhang C."/>
            <person name="Wang H."/>
            <person name="Chen X."/>
            <person name="Zhao B."/>
            <person name="Ruan Z."/>
        </authorList>
    </citation>
    <scope>NUCLEOTIDE SEQUENCE [LARGE SCALE GENOMIC DNA]</scope>
    <source>
        <strain evidence="2 3">MCCC 1A12703</strain>
    </source>
</reference>
<dbReference type="InterPro" id="IPR050662">
    <property type="entry name" value="Sec-metab_biosynth-thioest"/>
</dbReference>
<evidence type="ECO:0000259" key="1">
    <source>
        <dbReference type="SMART" id="SM00849"/>
    </source>
</evidence>
<sequence>MLIKGLSTLQKIEKIELSTNFPIGPVNVYVLFGEKLTLIDTGLNRELAWKELNNGLLKLGLNLNDIEQIVLTHHHNDHTAMIDWILEENPSIQVFAHQDTEMILKDEDYLEWSSQFFEKLFLEFGLTKEMAYKWAYRKGDRDRYDYLNVNRTLSDGDFVPGLPNWKVIETLGHSQDHISLYNEKEQLFICGDNIIQGIHAGIFLDAPKRGKERSKPLLQYLDNLEKCRKLNVQLTFSGHGPNIENLNEAIDSQLGNIENRAQRVIRTLEKANGVASGFEIIQEMYRGRYENAVITFVFEIVAVLDLLQKRNVVVAEKANGVYQYRLVNYKTTSNKIV</sequence>
<proteinExistence type="predicted"/>
<evidence type="ECO:0000313" key="2">
    <source>
        <dbReference type="EMBL" id="RND01367.1"/>
    </source>
</evidence>